<proteinExistence type="predicted"/>
<evidence type="ECO:0000256" key="2">
    <source>
        <dbReference type="ARBA" id="ARBA00022857"/>
    </source>
</evidence>
<feature type="domain" description="Bacterial bifunctional deaminase-reductase C-terminal" evidence="4">
    <location>
        <begin position="5"/>
        <end position="216"/>
    </location>
</feature>
<organism evidence="5 6">
    <name type="scientific">Haloechinothrix alba</name>
    <dbReference type="NCBI Taxonomy" id="664784"/>
    <lineage>
        <taxon>Bacteria</taxon>
        <taxon>Bacillati</taxon>
        <taxon>Actinomycetota</taxon>
        <taxon>Actinomycetes</taxon>
        <taxon>Pseudonocardiales</taxon>
        <taxon>Pseudonocardiaceae</taxon>
        <taxon>Haloechinothrix</taxon>
    </lineage>
</organism>
<evidence type="ECO:0000256" key="3">
    <source>
        <dbReference type="ARBA" id="ARBA00023002"/>
    </source>
</evidence>
<dbReference type="GO" id="GO:0009231">
    <property type="term" value="P:riboflavin biosynthetic process"/>
    <property type="evidence" value="ECO:0007669"/>
    <property type="project" value="InterPro"/>
</dbReference>
<protein>
    <submittedName>
        <fullName evidence="5">5-amino-6-(5-phosphoribosylamino)uracil reductase</fullName>
    </submittedName>
</protein>
<comment type="pathway">
    <text evidence="1">Cofactor biosynthesis; riboflavin biosynthesis.</text>
</comment>
<dbReference type="InterPro" id="IPR050765">
    <property type="entry name" value="Riboflavin_Biosynth_HTPR"/>
</dbReference>
<evidence type="ECO:0000259" key="4">
    <source>
        <dbReference type="Pfam" id="PF01872"/>
    </source>
</evidence>
<evidence type="ECO:0000313" key="6">
    <source>
        <dbReference type="Proteomes" id="UP000198348"/>
    </source>
</evidence>
<dbReference type="Pfam" id="PF01872">
    <property type="entry name" value="RibD_C"/>
    <property type="match status" value="1"/>
</dbReference>
<keyword evidence="3" id="KW-0560">Oxidoreductase</keyword>
<keyword evidence="2" id="KW-0521">NADP</keyword>
<sequence length="226" mass="24266">MSPRPYVVLSVASSLDGYIDDAGDTRLVLSNEEDLDRVDGVRAEADAILVGAHTVRSDDPRLLVRSPQRRQSRLEAGRKENPTKVAVTSRGDLDPTARFFTTGTCDKLVYTAAGPAADRLRDTLDGLATVVEAGEPVDLSLVLADLSARGIERLLVEGGTRILTQFLDAGAADELHLVYAPVFLGDPEAPRLPHPGPATAGLLRLAETRTMGDVVLLRYVIGRDDD</sequence>
<dbReference type="InterPro" id="IPR024072">
    <property type="entry name" value="DHFR-like_dom_sf"/>
</dbReference>
<dbReference type="RefSeq" id="WP_089299583.1">
    <property type="nucleotide sequence ID" value="NZ_FZNW01000001.1"/>
</dbReference>
<dbReference type="PANTHER" id="PTHR38011:SF7">
    <property type="entry name" value="2,5-DIAMINO-6-RIBOSYLAMINO-4(3H)-PYRIMIDINONE 5'-PHOSPHATE REDUCTASE"/>
    <property type="match status" value="1"/>
</dbReference>
<dbReference type="AlphaFoldDB" id="A0A238V5I2"/>
<evidence type="ECO:0000313" key="5">
    <source>
        <dbReference type="EMBL" id="SNR28789.1"/>
    </source>
</evidence>
<dbReference type="PANTHER" id="PTHR38011">
    <property type="entry name" value="DIHYDROFOLATE REDUCTASE FAMILY PROTEIN (AFU_ORTHOLOGUE AFUA_8G06820)"/>
    <property type="match status" value="1"/>
</dbReference>
<dbReference type="InterPro" id="IPR002734">
    <property type="entry name" value="RibDG_C"/>
</dbReference>
<name>A0A238V5I2_9PSEU</name>
<dbReference type="Gene3D" id="3.40.430.10">
    <property type="entry name" value="Dihydrofolate Reductase, subunit A"/>
    <property type="match status" value="1"/>
</dbReference>
<gene>
    <name evidence="5" type="ORF">SAMN06265360_101263</name>
</gene>
<dbReference type="Proteomes" id="UP000198348">
    <property type="component" value="Unassembled WGS sequence"/>
</dbReference>
<keyword evidence="6" id="KW-1185">Reference proteome</keyword>
<reference evidence="5 6" key="1">
    <citation type="submission" date="2017-06" db="EMBL/GenBank/DDBJ databases">
        <authorList>
            <person name="Kim H.J."/>
            <person name="Triplett B.A."/>
        </authorList>
    </citation>
    <scope>NUCLEOTIDE SEQUENCE [LARGE SCALE GENOMIC DNA]</scope>
    <source>
        <strain evidence="5 6">DSM 45207</strain>
    </source>
</reference>
<dbReference type="GO" id="GO:0008703">
    <property type="term" value="F:5-amino-6-(5-phosphoribosylamino)uracil reductase activity"/>
    <property type="evidence" value="ECO:0007669"/>
    <property type="project" value="InterPro"/>
</dbReference>
<dbReference type="OrthoDB" id="9800865at2"/>
<dbReference type="EMBL" id="FZNW01000001">
    <property type="protein sequence ID" value="SNR28789.1"/>
    <property type="molecule type" value="Genomic_DNA"/>
</dbReference>
<accession>A0A238V5I2</accession>
<dbReference type="SUPFAM" id="SSF53597">
    <property type="entry name" value="Dihydrofolate reductase-like"/>
    <property type="match status" value="1"/>
</dbReference>
<evidence type="ECO:0000256" key="1">
    <source>
        <dbReference type="ARBA" id="ARBA00005104"/>
    </source>
</evidence>